<evidence type="ECO:0008006" key="3">
    <source>
        <dbReference type="Google" id="ProtNLM"/>
    </source>
</evidence>
<dbReference type="Pfam" id="PF05380">
    <property type="entry name" value="Peptidase_A17"/>
    <property type="match status" value="1"/>
</dbReference>
<dbReference type="AlphaFoldDB" id="A0A4Y2T023"/>
<keyword evidence="2" id="KW-1185">Reference proteome</keyword>
<evidence type="ECO:0000313" key="2">
    <source>
        <dbReference type="Proteomes" id="UP000499080"/>
    </source>
</evidence>
<dbReference type="OrthoDB" id="6428963at2759"/>
<name>A0A4Y2T023_ARAVE</name>
<evidence type="ECO:0000313" key="1">
    <source>
        <dbReference type="EMBL" id="GBN93867.1"/>
    </source>
</evidence>
<reference evidence="1 2" key="1">
    <citation type="journal article" date="2019" name="Sci. Rep.">
        <title>Orb-weaving spider Araneus ventricosus genome elucidates the spidroin gene catalogue.</title>
        <authorList>
            <person name="Kono N."/>
            <person name="Nakamura H."/>
            <person name="Ohtoshi R."/>
            <person name="Moran D.A.P."/>
            <person name="Shinohara A."/>
            <person name="Yoshida Y."/>
            <person name="Fujiwara M."/>
            <person name="Mori M."/>
            <person name="Tomita M."/>
            <person name="Arakawa K."/>
        </authorList>
    </citation>
    <scope>NUCLEOTIDE SEQUENCE [LARGE SCALE GENOMIC DNA]</scope>
</reference>
<protein>
    <recommendedName>
        <fullName evidence="3">RNase H type-1 domain-containing protein</fullName>
    </recommendedName>
</protein>
<dbReference type="InterPro" id="IPR008042">
    <property type="entry name" value="Retrotrans_Pao"/>
</dbReference>
<dbReference type="PANTHER" id="PTHR22955:SF77">
    <property type="entry name" value="ASPARTIC PUTATIVE DOMAIN-CONTAINING PROTEIN-RELATED"/>
    <property type="match status" value="1"/>
</dbReference>
<dbReference type="Proteomes" id="UP000499080">
    <property type="component" value="Unassembled WGS sequence"/>
</dbReference>
<organism evidence="1 2">
    <name type="scientific">Araneus ventricosus</name>
    <name type="common">Orbweaver spider</name>
    <name type="synonym">Epeira ventricosa</name>
    <dbReference type="NCBI Taxonomy" id="182803"/>
    <lineage>
        <taxon>Eukaryota</taxon>
        <taxon>Metazoa</taxon>
        <taxon>Ecdysozoa</taxon>
        <taxon>Arthropoda</taxon>
        <taxon>Chelicerata</taxon>
        <taxon>Arachnida</taxon>
        <taxon>Araneae</taxon>
        <taxon>Araneomorphae</taxon>
        <taxon>Entelegynae</taxon>
        <taxon>Araneoidea</taxon>
        <taxon>Araneidae</taxon>
        <taxon>Araneus</taxon>
    </lineage>
</organism>
<gene>
    <name evidence="1" type="ORF">AVEN_91261_1</name>
</gene>
<sequence>MASNYRKRNYSPWLFVSSESVYACVIYNVQRKDNGVTKVTTLAAKSKVAPLKPVSIPRLELNGVLLLAKLFSVFINTLKDNVINLYIWTDSQVVLSWLSSPPRSWKPFIANRTSEILELIPWNRWRYIPTKENPADIGSRGVSPKVLPNCRLWWEGPTWLSSPDVDWPKQPVLKDSDEYILKERKKFKFCIF</sequence>
<accession>A0A4Y2T023</accession>
<comment type="caution">
    <text evidence="1">The sequence shown here is derived from an EMBL/GenBank/DDBJ whole genome shotgun (WGS) entry which is preliminary data.</text>
</comment>
<proteinExistence type="predicted"/>
<dbReference type="EMBL" id="BGPR01025185">
    <property type="protein sequence ID" value="GBN93867.1"/>
    <property type="molecule type" value="Genomic_DNA"/>
</dbReference>
<dbReference type="PANTHER" id="PTHR22955">
    <property type="entry name" value="RETROTRANSPOSON"/>
    <property type="match status" value="1"/>
</dbReference>